<dbReference type="Pfam" id="PF24877">
    <property type="entry name" value="ILV_EDD_C"/>
    <property type="match status" value="1"/>
</dbReference>
<dbReference type="GO" id="GO:0000287">
    <property type="term" value="F:magnesium ion binding"/>
    <property type="evidence" value="ECO:0007669"/>
    <property type="project" value="UniProtKB-UniRule"/>
</dbReference>
<dbReference type="GO" id="GO:0009097">
    <property type="term" value="P:isoleucine biosynthetic process"/>
    <property type="evidence" value="ECO:0007669"/>
    <property type="project" value="UniProtKB-UniRule"/>
</dbReference>
<keyword evidence="6 15" id="KW-0460">Magnesium</keyword>
<dbReference type="NCBIfam" id="TIGR00110">
    <property type="entry name" value="ilvD"/>
    <property type="match status" value="1"/>
</dbReference>
<keyword evidence="9 15" id="KW-0456">Lyase</keyword>
<comment type="pathway">
    <text evidence="13 15">Amino-acid biosynthesis; L-isoleucine biosynthesis; L-isoleucine from 2-oxobutanoate: step 3/4.</text>
</comment>
<reference evidence="18 19" key="1">
    <citation type="submission" date="2020-04" db="EMBL/GenBank/DDBJ databases">
        <authorList>
            <person name="Klaysubun C."/>
            <person name="Duangmal K."/>
            <person name="Lipun K."/>
        </authorList>
    </citation>
    <scope>NUCLEOTIDE SEQUENCE [LARGE SCALE GENOMIC DNA]</scope>
    <source>
        <strain evidence="18 19">DSM 45300</strain>
    </source>
</reference>
<comment type="catalytic activity">
    <reaction evidence="15">
        <text>(2R,3R)-2,3-dihydroxy-3-methylpentanoate = (S)-3-methyl-2-oxopentanoate + H2O</text>
        <dbReference type="Rhea" id="RHEA:27694"/>
        <dbReference type="ChEBI" id="CHEBI:15377"/>
        <dbReference type="ChEBI" id="CHEBI:35146"/>
        <dbReference type="ChEBI" id="CHEBI:49258"/>
        <dbReference type="EC" id="4.2.1.9"/>
    </reaction>
</comment>
<dbReference type="EMBL" id="JAAXKZ010000011">
    <property type="protein sequence ID" value="NMH91036.1"/>
    <property type="molecule type" value="Genomic_DNA"/>
</dbReference>
<sequence>MSRPDLKPRSRDVTDGLERTAARGMLRAVGMRDEDFDKPQIGIASSWNEITPCNLSLQRLGLAAKEGVHRAGGYPMEFGTISVSDGISMGHVGMHYSLVSREIIADSVETVVQAERLDGTVLLAGCDKSLPGMLMAAARLDLAGVFVYAGSILPGRVGDREVNIADAFEAVGACRRGLITREEVDAIERAICPGEGACGGMYTANTMASAAEALGMALPGSASPPAVDRRRDGIARASGEAVVGLLAQGITARQILTREAFENAIAVVMAFGGSTNAVLHLLAIAREAEVGLGLDDFNRVGDRVPHLADVKPFGRYVMSAVDQVGGVPVVMKALLEAGLLHGDQLTVTGRTVAENLAEIDPPDLDGKIIHTLADPIHPTGGLTVLRGSLAPEGAVVKSAGFDSAMFKGAARVFDGEQGALDAVTNDELRPGDVVVIRYEGPRGGPGMREMLAVTGMIKGAGLGREVLLVTDGRFSGATTGLCIGHIAPEAADGGPIALVRDGDPITLDMTTRTLDIGVSAEELARRRQEWTAPAPRHRGGVLGKYAKLVGSAAEGAVCS</sequence>
<evidence type="ECO:0000256" key="11">
    <source>
        <dbReference type="ARBA" id="ARBA00029304"/>
    </source>
</evidence>
<dbReference type="PROSITE" id="PS00887">
    <property type="entry name" value="ILVD_EDD_2"/>
    <property type="match status" value="1"/>
</dbReference>
<dbReference type="HAMAP" id="MF_00012">
    <property type="entry name" value="IlvD"/>
    <property type="match status" value="1"/>
</dbReference>
<evidence type="ECO:0000256" key="6">
    <source>
        <dbReference type="ARBA" id="ARBA00022842"/>
    </source>
</evidence>
<dbReference type="InterPro" id="IPR000581">
    <property type="entry name" value="ILV_EDD_N"/>
</dbReference>
<evidence type="ECO:0000256" key="13">
    <source>
        <dbReference type="ARBA" id="ARBA00029437"/>
    </source>
</evidence>
<feature type="domain" description="Dihydroxy-acid/6-phosphogluconate dehydratase N-terminal" evidence="16">
    <location>
        <begin position="38"/>
        <end position="355"/>
    </location>
</feature>
<evidence type="ECO:0000256" key="10">
    <source>
        <dbReference type="ARBA" id="ARBA00023304"/>
    </source>
</evidence>
<evidence type="ECO:0000259" key="16">
    <source>
        <dbReference type="Pfam" id="PF00920"/>
    </source>
</evidence>
<evidence type="ECO:0000256" key="12">
    <source>
        <dbReference type="ARBA" id="ARBA00029436"/>
    </source>
</evidence>
<dbReference type="InterPro" id="IPR056740">
    <property type="entry name" value="ILV_EDD_C"/>
</dbReference>
<dbReference type="Proteomes" id="UP000586918">
    <property type="component" value="Unassembled WGS sequence"/>
</dbReference>
<evidence type="ECO:0000256" key="4">
    <source>
        <dbReference type="ARBA" id="ARBA00022714"/>
    </source>
</evidence>
<protein>
    <recommendedName>
        <fullName evidence="14 15">Dihydroxy-acid dehydratase</fullName>
        <shortName evidence="15">DAD</shortName>
        <ecNumber evidence="14 15">4.2.1.9</ecNumber>
    </recommendedName>
</protein>
<evidence type="ECO:0000313" key="18">
    <source>
        <dbReference type="EMBL" id="NMH91036.1"/>
    </source>
</evidence>
<feature type="binding site" evidence="15">
    <location>
        <position position="85"/>
    </location>
    <ligand>
        <name>Mg(2+)</name>
        <dbReference type="ChEBI" id="CHEBI:18420"/>
    </ligand>
</feature>
<comment type="caution">
    <text evidence="18">The sequence shown here is derived from an EMBL/GenBank/DDBJ whole genome shotgun (WGS) entry which is preliminary data.</text>
</comment>
<evidence type="ECO:0000256" key="7">
    <source>
        <dbReference type="ARBA" id="ARBA00023004"/>
    </source>
</evidence>
<dbReference type="UniPathway" id="UPA00049">
    <property type="reaction ID" value="UER00061"/>
</dbReference>
<dbReference type="AlphaFoldDB" id="A0A848DEM4"/>
<evidence type="ECO:0000259" key="17">
    <source>
        <dbReference type="Pfam" id="PF24877"/>
    </source>
</evidence>
<dbReference type="NCBIfam" id="NF002068">
    <property type="entry name" value="PRK00911.1"/>
    <property type="match status" value="1"/>
</dbReference>
<feature type="domain" description="Dihydroxy-acid/6-phosphogluconate dehydratase C-terminal" evidence="17">
    <location>
        <begin position="367"/>
        <end position="556"/>
    </location>
</feature>
<evidence type="ECO:0000256" key="3">
    <source>
        <dbReference type="ARBA" id="ARBA00022605"/>
    </source>
</evidence>
<keyword evidence="3 15" id="KW-0028">Amino-acid biosynthesis</keyword>
<keyword evidence="7 15" id="KW-0408">Iron</keyword>
<dbReference type="InterPro" id="IPR020558">
    <property type="entry name" value="DiOHA_6PGluconate_deHydtase_CS"/>
</dbReference>
<proteinExistence type="inferred from homology"/>
<comment type="function">
    <text evidence="15">Functions in the biosynthesis of branched-chain amino acids. Catalyzes the dehydration of (2R,3R)-2,3-dihydroxy-3-methylpentanoate (2,3-dihydroxy-3-methylvalerate) into 2-oxo-3-methylpentanoate (2-oxo-3-methylvalerate) and of (2R)-2,3-dihydroxy-3-methylbutanoate (2,3-dihydroxyisovalerate) into 2-oxo-3-methylbutanoate (2-oxoisovalerate), the penultimate precursor to L-isoleucine and L-valine, respectively.</text>
</comment>
<comment type="similarity">
    <text evidence="2 15">Belongs to the IlvD/Edd family.</text>
</comment>
<dbReference type="PANTHER" id="PTHR21000">
    <property type="entry name" value="DIHYDROXY-ACID DEHYDRATASE DAD"/>
    <property type="match status" value="1"/>
</dbReference>
<dbReference type="PANTHER" id="PTHR21000:SF5">
    <property type="entry name" value="DIHYDROXY-ACID DEHYDRATASE, MITOCHONDRIAL"/>
    <property type="match status" value="1"/>
</dbReference>
<feature type="modified residue" description="N6-carboxylysine" evidence="15">
    <location>
        <position position="128"/>
    </location>
</feature>
<dbReference type="GO" id="GO:0004160">
    <property type="term" value="F:dihydroxy-acid dehydratase activity"/>
    <property type="evidence" value="ECO:0007669"/>
    <property type="project" value="UniProtKB-UniRule"/>
</dbReference>
<keyword evidence="8 15" id="KW-0411">Iron-sulfur</keyword>
<dbReference type="InterPro" id="IPR050165">
    <property type="entry name" value="DHAD_IlvD/Edd"/>
</dbReference>
<evidence type="ECO:0000256" key="8">
    <source>
        <dbReference type="ARBA" id="ARBA00023014"/>
    </source>
</evidence>
<evidence type="ECO:0000256" key="15">
    <source>
        <dbReference type="HAMAP-Rule" id="MF_00012"/>
    </source>
</evidence>
<feature type="binding site" evidence="15">
    <location>
        <position position="127"/>
    </location>
    <ligand>
        <name>Mg(2+)</name>
        <dbReference type="ChEBI" id="CHEBI:18420"/>
    </ligand>
</feature>
<dbReference type="EC" id="4.2.1.9" evidence="14 15"/>
<evidence type="ECO:0000256" key="2">
    <source>
        <dbReference type="ARBA" id="ARBA00006486"/>
    </source>
</evidence>
<evidence type="ECO:0000256" key="5">
    <source>
        <dbReference type="ARBA" id="ARBA00022723"/>
    </source>
</evidence>
<accession>A0A848DEM4</accession>
<dbReference type="SUPFAM" id="SSF143975">
    <property type="entry name" value="IlvD/EDD N-terminal domain-like"/>
    <property type="match status" value="1"/>
</dbReference>
<comment type="cofactor">
    <cofactor evidence="1 15">
        <name>Mg(2+)</name>
        <dbReference type="ChEBI" id="CHEBI:18420"/>
    </cofactor>
</comment>
<feature type="binding site" description="via carbamate group" evidence="15">
    <location>
        <position position="128"/>
    </location>
    <ligand>
        <name>Mg(2+)</name>
        <dbReference type="ChEBI" id="CHEBI:18420"/>
    </ligand>
</feature>
<dbReference type="GO" id="GO:0051537">
    <property type="term" value="F:2 iron, 2 sulfur cluster binding"/>
    <property type="evidence" value="ECO:0007669"/>
    <property type="project" value="UniProtKB-UniRule"/>
</dbReference>
<dbReference type="InterPro" id="IPR042096">
    <property type="entry name" value="Dihydro-acid_dehy_C"/>
</dbReference>
<keyword evidence="4 15" id="KW-0001">2Fe-2S</keyword>
<feature type="binding site" evidence="15">
    <location>
        <position position="449"/>
    </location>
    <ligand>
        <name>Mg(2+)</name>
        <dbReference type="ChEBI" id="CHEBI:18420"/>
    </ligand>
</feature>
<comment type="pathway">
    <text evidence="12 15">Amino-acid biosynthesis; L-valine biosynthesis; L-valine from pyruvate: step 3/4.</text>
</comment>
<dbReference type="Gene3D" id="3.50.30.80">
    <property type="entry name" value="IlvD/EDD C-terminal domain-like"/>
    <property type="match status" value="1"/>
</dbReference>
<organism evidence="18 19">
    <name type="scientific">Pseudonocardia bannensis</name>
    <dbReference type="NCBI Taxonomy" id="630973"/>
    <lineage>
        <taxon>Bacteria</taxon>
        <taxon>Bacillati</taxon>
        <taxon>Actinomycetota</taxon>
        <taxon>Actinomycetes</taxon>
        <taxon>Pseudonocardiales</taxon>
        <taxon>Pseudonocardiaceae</taxon>
        <taxon>Pseudonocardia</taxon>
    </lineage>
</organism>
<dbReference type="RefSeq" id="WP_169410680.1">
    <property type="nucleotide sequence ID" value="NZ_JAAXKZ010000011.1"/>
</dbReference>
<keyword evidence="5 15" id="KW-0479">Metal-binding</keyword>
<evidence type="ECO:0000256" key="9">
    <source>
        <dbReference type="ARBA" id="ARBA00023239"/>
    </source>
</evidence>
<dbReference type="InterPro" id="IPR004404">
    <property type="entry name" value="DihydroxyA_deHydtase"/>
</dbReference>
<dbReference type="UniPathway" id="UPA00047">
    <property type="reaction ID" value="UER00057"/>
</dbReference>
<dbReference type="Pfam" id="PF00920">
    <property type="entry name" value="ILVD_EDD_N"/>
    <property type="match status" value="1"/>
</dbReference>
<name>A0A848DEM4_9PSEU</name>
<comment type="cofactor">
    <cofactor evidence="15">
        <name>[2Fe-2S] cluster</name>
        <dbReference type="ChEBI" id="CHEBI:190135"/>
    </cofactor>
    <text evidence="15">Binds 1 [2Fe-2S] cluster per subunit. This cluster acts as a Lewis acid cofactor.</text>
</comment>
<comment type="catalytic activity">
    <reaction evidence="11">
        <text>(2R)-2,3-dihydroxy-3-methylbutanoate = 3-methyl-2-oxobutanoate + H2O</text>
        <dbReference type="Rhea" id="RHEA:24809"/>
        <dbReference type="ChEBI" id="CHEBI:11851"/>
        <dbReference type="ChEBI" id="CHEBI:15377"/>
        <dbReference type="ChEBI" id="CHEBI:49072"/>
        <dbReference type="EC" id="4.2.1.9"/>
    </reaction>
    <physiologicalReaction direction="left-to-right" evidence="11">
        <dbReference type="Rhea" id="RHEA:24810"/>
    </physiologicalReaction>
</comment>
<evidence type="ECO:0000256" key="14">
    <source>
        <dbReference type="ARBA" id="ARBA00029490"/>
    </source>
</evidence>
<dbReference type="PROSITE" id="PS00886">
    <property type="entry name" value="ILVD_EDD_1"/>
    <property type="match status" value="1"/>
</dbReference>
<dbReference type="InterPro" id="IPR037237">
    <property type="entry name" value="IlvD/EDD_N"/>
</dbReference>
<dbReference type="FunFam" id="3.50.30.80:FF:000001">
    <property type="entry name" value="Dihydroxy-acid dehydratase"/>
    <property type="match status" value="1"/>
</dbReference>
<dbReference type="GO" id="GO:0009099">
    <property type="term" value="P:L-valine biosynthetic process"/>
    <property type="evidence" value="ECO:0007669"/>
    <property type="project" value="UniProtKB-UniRule"/>
</dbReference>
<feature type="binding site" evidence="15">
    <location>
        <position position="53"/>
    </location>
    <ligand>
        <name>[2Fe-2S] cluster</name>
        <dbReference type="ChEBI" id="CHEBI:190135"/>
    </ligand>
</feature>
<keyword evidence="19" id="KW-1185">Reference proteome</keyword>
<evidence type="ECO:0000256" key="1">
    <source>
        <dbReference type="ARBA" id="ARBA00001946"/>
    </source>
</evidence>
<feature type="active site" description="Proton acceptor" evidence="15">
    <location>
        <position position="475"/>
    </location>
</feature>
<gene>
    <name evidence="15 18" type="primary">ilvD</name>
    <name evidence="18" type="ORF">HF519_05410</name>
</gene>
<evidence type="ECO:0000313" key="19">
    <source>
        <dbReference type="Proteomes" id="UP000586918"/>
    </source>
</evidence>
<keyword evidence="10 15" id="KW-0100">Branched-chain amino acid biosynthesis</keyword>
<comment type="subunit">
    <text evidence="15">Homodimer.</text>
</comment>
<comment type="caution">
    <text evidence="15">Lacks conserved residue(s) required for the propagation of feature annotation.</text>
</comment>
<dbReference type="SUPFAM" id="SSF52016">
    <property type="entry name" value="LeuD/IlvD-like"/>
    <property type="match status" value="1"/>
</dbReference>